<dbReference type="Gene3D" id="1.10.238.10">
    <property type="entry name" value="EF-hand"/>
    <property type="match status" value="1"/>
</dbReference>
<feature type="domain" description="EF-hand" evidence="14">
    <location>
        <begin position="486"/>
        <end position="521"/>
    </location>
</feature>
<accession>A0A2I0BEY5</accession>
<dbReference type="GO" id="GO:0047192">
    <property type="term" value="F:1-alkylglycerophosphocholine O-acetyltransferase activity"/>
    <property type="evidence" value="ECO:0007669"/>
    <property type="project" value="UniProtKB-EC"/>
</dbReference>
<dbReference type="EMBL" id="KZ451886">
    <property type="protein sequence ID" value="PKA66348.1"/>
    <property type="molecule type" value="Genomic_DNA"/>
</dbReference>
<evidence type="ECO:0000259" key="14">
    <source>
        <dbReference type="PROSITE" id="PS50222"/>
    </source>
</evidence>
<evidence type="ECO:0000256" key="12">
    <source>
        <dbReference type="ARBA" id="ARBA00023315"/>
    </source>
</evidence>
<dbReference type="SUPFAM" id="SSF69593">
    <property type="entry name" value="Glycerol-3-phosphate (1)-acyltransferase"/>
    <property type="match status" value="1"/>
</dbReference>
<comment type="similarity">
    <text evidence="3">Belongs to the 1-acyl-sn-glycerol-3-phosphate acyltransferase family.</text>
</comment>
<dbReference type="GO" id="GO:0071618">
    <property type="term" value="F:lysophosphatidylethanolamine acyltransferase activity"/>
    <property type="evidence" value="ECO:0007669"/>
    <property type="project" value="TreeGrafter"/>
</dbReference>
<dbReference type="InterPro" id="IPR002048">
    <property type="entry name" value="EF_hand_dom"/>
</dbReference>
<name>A0A2I0BEY5_9ASPA</name>
<dbReference type="SMART" id="SM00563">
    <property type="entry name" value="PlsC"/>
    <property type="match status" value="1"/>
</dbReference>
<dbReference type="AlphaFoldDB" id="A0A2I0BEY5"/>
<comment type="pathway">
    <text evidence="2">Lipid metabolism; phospholipid metabolism.</text>
</comment>
<keyword evidence="6 13" id="KW-0812">Transmembrane</keyword>
<evidence type="ECO:0000256" key="2">
    <source>
        <dbReference type="ARBA" id="ARBA00005074"/>
    </source>
</evidence>
<dbReference type="GO" id="GO:0016020">
    <property type="term" value="C:membrane"/>
    <property type="evidence" value="ECO:0007669"/>
    <property type="project" value="UniProtKB-SubCell"/>
</dbReference>
<evidence type="ECO:0000256" key="3">
    <source>
        <dbReference type="ARBA" id="ARBA00008655"/>
    </source>
</evidence>
<dbReference type="OrthoDB" id="272512at2759"/>
<keyword evidence="16" id="KW-1185">Reference proteome</keyword>
<evidence type="ECO:0000256" key="1">
    <source>
        <dbReference type="ARBA" id="ARBA00004370"/>
    </source>
</evidence>
<keyword evidence="5 15" id="KW-0808">Transferase</keyword>
<dbReference type="STRING" id="1088818.A0A2I0BEY5"/>
<dbReference type="InterPro" id="IPR045252">
    <property type="entry name" value="LPCAT1-like"/>
</dbReference>
<gene>
    <name evidence="15" type="primary">LPEAT2</name>
    <name evidence="15" type="ORF">AXF42_Ash007045</name>
</gene>
<keyword evidence="10" id="KW-0594">Phospholipid biosynthesis</keyword>
<dbReference type="InterPro" id="IPR002123">
    <property type="entry name" value="Plipid/glycerol_acylTrfase"/>
</dbReference>
<dbReference type="EC" id="2.3.1.67" evidence="15"/>
<evidence type="ECO:0000313" key="15">
    <source>
        <dbReference type="EMBL" id="PKA66348.1"/>
    </source>
</evidence>
<keyword evidence="12 15" id="KW-0012">Acyltransferase</keyword>
<reference evidence="15 16" key="1">
    <citation type="journal article" date="2017" name="Nature">
        <title>The Apostasia genome and the evolution of orchids.</title>
        <authorList>
            <person name="Zhang G.Q."/>
            <person name="Liu K.W."/>
            <person name="Li Z."/>
            <person name="Lohaus R."/>
            <person name="Hsiao Y.Y."/>
            <person name="Niu S.C."/>
            <person name="Wang J.Y."/>
            <person name="Lin Y.C."/>
            <person name="Xu Q."/>
            <person name="Chen L.J."/>
            <person name="Yoshida K."/>
            <person name="Fujiwara S."/>
            <person name="Wang Z.W."/>
            <person name="Zhang Y.Q."/>
            <person name="Mitsuda N."/>
            <person name="Wang M."/>
            <person name="Liu G.H."/>
            <person name="Pecoraro L."/>
            <person name="Huang H.X."/>
            <person name="Xiao X.J."/>
            <person name="Lin M."/>
            <person name="Wu X.Y."/>
            <person name="Wu W.L."/>
            <person name="Chen Y.Y."/>
            <person name="Chang S.B."/>
            <person name="Sakamoto S."/>
            <person name="Ohme-Takagi M."/>
            <person name="Yagi M."/>
            <person name="Zeng S.J."/>
            <person name="Shen C.Y."/>
            <person name="Yeh C.M."/>
            <person name="Luo Y.B."/>
            <person name="Tsai W.C."/>
            <person name="Van de Peer Y."/>
            <person name="Liu Z.J."/>
        </authorList>
    </citation>
    <scope>NUCLEOTIDE SEQUENCE [LARGE SCALE GENOMIC DNA]</scope>
    <source>
        <strain evidence="16">cv. Shenzhen</strain>
        <tissue evidence="15">Stem</tissue>
    </source>
</reference>
<keyword evidence="8" id="KW-0443">Lipid metabolism</keyword>
<evidence type="ECO:0000256" key="9">
    <source>
        <dbReference type="ARBA" id="ARBA00023136"/>
    </source>
</evidence>
<keyword evidence="11" id="KW-1208">Phospholipid metabolism</keyword>
<dbReference type="GO" id="GO:0047184">
    <property type="term" value="F:1-acylglycerophosphocholine O-acyltransferase activity"/>
    <property type="evidence" value="ECO:0007669"/>
    <property type="project" value="UniProtKB-EC"/>
</dbReference>
<keyword evidence="9 13" id="KW-0472">Membrane</keyword>
<evidence type="ECO:0000256" key="11">
    <source>
        <dbReference type="ARBA" id="ARBA00023264"/>
    </source>
</evidence>
<comment type="subcellular location">
    <subcellularLocation>
        <location evidence="1">Membrane</location>
    </subcellularLocation>
</comment>
<evidence type="ECO:0000256" key="4">
    <source>
        <dbReference type="ARBA" id="ARBA00022516"/>
    </source>
</evidence>
<evidence type="ECO:0000313" key="16">
    <source>
        <dbReference type="Proteomes" id="UP000236161"/>
    </source>
</evidence>
<proteinExistence type="inferred from homology"/>
<dbReference type="Pfam" id="PF01553">
    <property type="entry name" value="Acyltransferase"/>
    <property type="match status" value="1"/>
</dbReference>
<dbReference type="GO" id="GO:0005509">
    <property type="term" value="F:calcium ion binding"/>
    <property type="evidence" value="ECO:0007669"/>
    <property type="project" value="InterPro"/>
</dbReference>
<dbReference type="PANTHER" id="PTHR23063">
    <property type="entry name" value="PHOSPHOLIPID ACYLTRANSFERASE"/>
    <property type="match status" value="1"/>
</dbReference>
<evidence type="ECO:0000256" key="10">
    <source>
        <dbReference type="ARBA" id="ARBA00023209"/>
    </source>
</evidence>
<dbReference type="SUPFAM" id="SSF47473">
    <property type="entry name" value="EF-hand"/>
    <property type="match status" value="1"/>
</dbReference>
<evidence type="ECO:0000256" key="5">
    <source>
        <dbReference type="ARBA" id="ARBA00022679"/>
    </source>
</evidence>
<dbReference type="UniPathway" id="UPA00085"/>
<dbReference type="GO" id="GO:0008654">
    <property type="term" value="P:phospholipid biosynthetic process"/>
    <property type="evidence" value="ECO:0007669"/>
    <property type="project" value="UniProtKB-KW"/>
</dbReference>
<organism evidence="15 16">
    <name type="scientific">Apostasia shenzhenica</name>
    <dbReference type="NCBI Taxonomy" id="1088818"/>
    <lineage>
        <taxon>Eukaryota</taxon>
        <taxon>Viridiplantae</taxon>
        <taxon>Streptophyta</taxon>
        <taxon>Embryophyta</taxon>
        <taxon>Tracheophyta</taxon>
        <taxon>Spermatophyta</taxon>
        <taxon>Magnoliopsida</taxon>
        <taxon>Liliopsida</taxon>
        <taxon>Asparagales</taxon>
        <taxon>Orchidaceae</taxon>
        <taxon>Apostasioideae</taxon>
        <taxon>Apostasia</taxon>
    </lineage>
</organism>
<evidence type="ECO:0000256" key="6">
    <source>
        <dbReference type="ARBA" id="ARBA00022692"/>
    </source>
</evidence>
<dbReference type="InterPro" id="IPR011992">
    <property type="entry name" value="EF-hand-dom_pair"/>
</dbReference>
<dbReference type="Proteomes" id="UP000236161">
    <property type="component" value="Unassembled WGS sequence"/>
</dbReference>
<keyword evidence="7 13" id="KW-1133">Transmembrane helix</keyword>
<evidence type="ECO:0000256" key="7">
    <source>
        <dbReference type="ARBA" id="ARBA00022989"/>
    </source>
</evidence>
<dbReference type="PROSITE" id="PS50222">
    <property type="entry name" value="EF_HAND_2"/>
    <property type="match status" value="1"/>
</dbReference>
<evidence type="ECO:0000256" key="13">
    <source>
        <dbReference type="SAM" id="Phobius"/>
    </source>
</evidence>
<evidence type="ECO:0000256" key="8">
    <source>
        <dbReference type="ARBA" id="ARBA00023098"/>
    </source>
</evidence>
<protein>
    <submittedName>
        <fullName evidence="15">Lysophospholipid acyltransferase LPEAT2</fullName>
        <ecNumber evidence="15">2.3.1.23</ecNumber>
        <ecNumber evidence="15">2.3.1.67</ecNumber>
    </submittedName>
</protein>
<feature type="transmembrane region" description="Helical" evidence="13">
    <location>
        <begin position="88"/>
        <end position="109"/>
    </location>
</feature>
<keyword evidence="4" id="KW-0444">Lipid biosynthesis</keyword>
<dbReference type="PANTHER" id="PTHR23063:SF52">
    <property type="entry name" value="LYSOPHOSPHATIDYLCHOLINE ACYLTRANSFERASE"/>
    <property type="match status" value="1"/>
</dbReference>
<sequence>MADPFAADIRTPLLSGRLPDGQVIVDVDCESGDRLVEGGGAAGEENPFEFLGAPALSLSLPLPIPIDPFRNRTPGMSVLDWCKAVVCLPIALVRLALFGLALLVGYLATKVALEGWKDRTRPMPRWRCRIMTITRICSRCILFSFGYHWITRIGRPASREIAPIVVCNHVSYVEPIFFFSELFPTIVASESHDTLPFVGTIIRAMQVIYVDRFSPSSRKNAVNEIKRKASCNEFPRVLLFPEGTTTNGRFLISFQLGAFIPTLPIQPVVVRYPHVHFDQSWGSISLAKLMFKMFTQFHNFMEVEYLPIIFPDEEESATNFAKRTSHRMASALNVVQTSHAYGDLMLLTRASELAKVKIHDKCSNFLVEMAWIESSFSISTSEAMELMEQFCFMNPDSNGRVKVDDFLIAFGLGNDTRSEKIFAYIDVEKRRSVTFQQFLIGSALVRKQPLFMRACETAYMACCDSKSSCIAKEQFHDIFRAIIPTTSKDSIARLFDLFDAENNGKISRDDFMRCLWKHPLLVGLFPSLIDSSLATVHAS</sequence>
<dbReference type="EC" id="2.3.1.23" evidence="15"/>
<dbReference type="CDD" id="cd07991">
    <property type="entry name" value="LPLAT_LPCAT1-like"/>
    <property type="match status" value="1"/>
</dbReference>